<evidence type="ECO:0000313" key="3">
    <source>
        <dbReference type="Proteomes" id="UP001198190"/>
    </source>
</evidence>
<evidence type="ECO:0000313" key="2">
    <source>
        <dbReference type="EMBL" id="MCB6828382.1"/>
    </source>
</evidence>
<protein>
    <recommendedName>
        <fullName evidence="1">Baseplate structural protein Gp10 C-terminal domain-containing protein</fullName>
    </recommendedName>
</protein>
<dbReference type="AlphaFoldDB" id="A0AAW4U5K7"/>
<dbReference type="SUPFAM" id="SSF88874">
    <property type="entry name" value="Receptor-binding domain of short tail fibre protein gp12"/>
    <property type="match status" value="1"/>
</dbReference>
<proteinExistence type="predicted"/>
<gene>
    <name evidence="2" type="ORF">LIY65_06695</name>
</gene>
<dbReference type="EMBL" id="JAJCGD010000014">
    <property type="protein sequence ID" value="MCB6828382.1"/>
    <property type="molecule type" value="Genomic_DNA"/>
</dbReference>
<sequence length="100" mass="10758">MFIAFIKNLPVGEIPNHNHTGSINTAGEHTHSLTLKALWGDGNGSGNGWAGDTRDGGSRTNTFSTVGNHTHTVTINSTGSGQPHNNLQPYISVYMWKRTV</sequence>
<accession>A0AAW4U5K7</accession>
<reference evidence="2" key="1">
    <citation type="submission" date="2021-10" db="EMBL/GenBank/DDBJ databases">
        <title>Collection of gut derived symbiotic bacterial strains cultured from healthy donors.</title>
        <authorList>
            <person name="Lin H."/>
            <person name="Littmann E."/>
            <person name="Claire K."/>
            <person name="Pamer E."/>
        </authorList>
    </citation>
    <scope>NUCLEOTIDE SEQUENCE</scope>
    <source>
        <strain evidence="2">MSK.7.16</strain>
    </source>
</reference>
<organism evidence="2 3">
    <name type="scientific">Megamonas funiformis</name>
    <dbReference type="NCBI Taxonomy" id="437897"/>
    <lineage>
        <taxon>Bacteria</taxon>
        <taxon>Bacillati</taxon>
        <taxon>Bacillota</taxon>
        <taxon>Negativicutes</taxon>
        <taxon>Selenomonadales</taxon>
        <taxon>Selenomonadaceae</taxon>
        <taxon>Megamonas</taxon>
    </lineage>
</organism>
<dbReference type="InterPro" id="IPR053827">
    <property type="entry name" value="Gp10_C"/>
</dbReference>
<feature type="domain" description="Baseplate structural protein Gp10 C-terminal" evidence="1">
    <location>
        <begin position="8"/>
        <end position="99"/>
    </location>
</feature>
<evidence type="ECO:0000259" key="1">
    <source>
        <dbReference type="Pfam" id="PF21939"/>
    </source>
</evidence>
<dbReference type="Proteomes" id="UP001198190">
    <property type="component" value="Unassembled WGS sequence"/>
</dbReference>
<comment type="caution">
    <text evidence="2">The sequence shown here is derived from an EMBL/GenBank/DDBJ whole genome shotgun (WGS) entry which is preliminary data.</text>
</comment>
<name>A0AAW4U5K7_9FIRM</name>
<dbReference type="Pfam" id="PF21939">
    <property type="entry name" value="Gp10_C"/>
    <property type="match status" value="1"/>
</dbReference>